<comment type="similarity">
    <text evidence="2">Belongs to the ABC-4 integral membrane protein family. LolC/E subfamily.</text>
</comment>
<evidence type="ECO:0000256" key="4">
    <source>
        <dbReference type="ARBA" id="ARBA00022475"/>
    </source>
</evidence>
<feature type="domain" description="MacB-like periplasmic core" evidence="10">
    <location>
        <begin position="47"/>
        <end position="223"/>
    </location>
</feature>
<comment type="caution">
    <text evidence="11">The sequence shown here is derived from an EMBL/GenBank/DDBJ whole genome shotgun (WGS) entry which is preliminary data.</text>
</comment>
<gene>
    <name evidence="11" type="ORF">N479_09285</name>
</gene>
<dbReference type="InterPro" id="IPR011925">
    <property type="entry name" value="LolCE_TM"/>
</dbReference>
<feature type="transmembrane region" description="Helical" evidence="8">
    <location>
        <begin position="41"/>
        <end position="64"/>
    </location>
</feature>
<evidence type="ECO:0000259" key="9">
    <source>
        <dbReference type="Pfam" id="PF02687"/>
    </source>
</evidence>
<dbReference type="InterPro" id="IPR051447">
    <property type="entry name" value="Lipoprotein-release_system"/>
</dbReference>
<evidence type="ECO:0000256" key="7">
    <source>
        <dbReference type="ARBA" id="ARBA00023136"/>
    </source>
</evidence>
<keyword evidence="5 8" id="KW-0812">Transmembrane</keyword>
<dbReference type="InterPro" id="IPR003838">
    <property type="entry name" value="ABC3_permease_C"/>
</dbReference>
<comment type="subcellular location">
    <subcellularLocation>
        <location evidence="1">Cell membrane</location>
        <topology evidence="1">Multi-pass membrane protein</topology>
    </subcellularLocation>
</comment>
<evidence type="ECO:0000313" key="11">
    <source>
        <dbReference type="EMBL" id="KKE84423.1"/>
    </source>
</evidence>
<keyword evidence="7 8" id="KW-0472">Membrane</keyword>
<keyword evidence="6 8" id="KW-1133">Transmembrane helix</keyword>
<evidence type="ECO:0000256" key="1">
    <source>
        <dbReference type="ARBA" id="ARBA00004651"/>
    </source>
</evidence>
<feature type="domain" description="ABC3 transporter permease C-terminal" evidence="9">
    <location>
        <begin position="289"/>
        <end position="411"/>
    </location>
</feature>
<proteinExistence type="inferred from homology"/>
<protein>
    <recommendedName>
        <fullName evidence="13">Cell division protein FtsX</fullName>
    </recommendedName>
</protein>
<dbReference type="GO" id="GO:0042953">
    <property type="term" value="P:lipoprotein transport"/>
    <property type="evidence" value="ECO:0007669"/>
    <property type="project" value="InterPro"/>
</dbReference>
<feature type="transmembrane region" description="Helical" evidence="8">
    <location>
        <begin position="289"/>
        <end position="310"/>
    </location>
</feature>
<evidence type="ECO:0000259" key="10">
    <source>
        <dbReference type="Pfam" id="PF12704"/>
    </source>
</evidence>
<evidence type="ECO:0000256" key="8">
    <source>
        <dbReference type="SAM" id="Phobius"/>
    </source>
</evidence>
<name>A0A0F6AE43_9GAMM</name>
<dbReference type="GO" id="GO:0098797">
    <property type="term" value="C:plasma membrane protein complex"/>
    <property type="evidence" value="ECO:0007669"/>
    <property type="project" value="TreeGrafter"/>
</dbReference>
<dbReference type="PATRIC" id="fig|1129367.4.peg.1633"/>
<dbReference type="PANTHER" id="PTHR30489:SF8">
    <property type="entry name" value="LIPOPROTEIN-RELEASING SYSTEM TRANSMEMBRANE PROTEIN LOLC"/>
    <property type="match status" value="1"/>
</dbReference>
<dbReference type="PANTHER" id="PTHR30489">
    <property type="entry name" value="LIPOPROTEIN-RELEASING SYSTEM TRANSMEMBRANE PROTEIN LOLE"/>
    <property type="match status" value="1"/>
</dbReference>
<organism evidence="11 12">
    <name type="scientific">Pseudoalteromonas luteoviolacea S4054</name>
    <dbReference type="NCBI Taxonomy" id="1129367"/>
    <lineage>
        <taxon>Bacteria</taxon>
        <taxon>Pseudomonadati</taxon>
        <taxon>Pseudomonadota</taxon>
        <taxon>Gammaproteobacteria</taxon>
        <taxon>Alteromonadales</taxon>
        <taxon>Pseudoalteromonadaceae</taxon>
        <taxon>Pseudoalteromonas</taxon>
    </lineage>
</organism>
<feature type="transmembrane region" description="Helical" evidence="8">
    <location>
        <begin position="385"/>
        <end position="403"/>
    </location>
</feature>
<feature type="transmembrane region" description="Helical" evidence="8">
    <location>
        <begin position="330"/>
        <end position="356"/>
    </location>
</feature>
<evidence type="ECO:0000256" key="5">
    <source>
        <dbReference type="ARBA" id="ARBA00022692"/>
    </source>
</evidence>
<dbReference type="AlphaFoldDB" id="A0A0F6AE43"/>
<dbReference type="NCBIfam" id="TIGR02212">
    <property type="entry name" value="lolCE"/>
    <property type="match status" value="1"/>
</dbReference>
<dbReference type="InterPro" id="IPR025857">
    <property type="entry name" value="MacB_PCD"/>
</dbReference>
<dbReference type="EMBL" id="AUXW01000137">
    <property type="protein sequence ID" value="KKE84423.1"/>
    <property type="molecule type" value="Genomic_DNA"/>
</dbReference>
<evidence type="ECO:0000256" key="6">
    <source>
        <dbReference type="ARBA" id="ARBA00022989"/>
    </source>
</evidence>
<evidence type="ECO:0000256" key="3">
    <source>
        <dbReference type="ARBA" id="ARBA00022448"/>
    </source>
</evidence>
<evidence type="ECO:0008006" key="13">
    <source>
        <dbReference type="Google" id="ProtNLM"/>
    </source>
</evidence>
<dbReference type="Pfam" id="PF12704">
    <property type="entry name" value="MacB_PCD"/>
    <property type="match status" value="1"/>
</dbReference>
<sequence length="420" mass="45868">MDLICVSITQLEEFKEINFNMFQSVSLFVGLRYSRSSKGNAFVSFISFFSIAGIALGLMSLITVNSVMNGFEQSLKNAMLDLIPHVQLSEKDNNQPATSLNTLSVLPGVKRASPYVTSDVILQTNKELVGVRLQGSFSGYPTAINPHIESGSVSAMHKKPYQLAVSRFLANKLDVSIGDKVRVIFPDITSYTPLGRVPKQRLFFVAAIYNSRSEADTTLAFADGASLMKLLKKQPNKYDVSLTLDDAFSVSDFKSSNKQLLSEFHYQDWQVQQGALFAAVAMEKRVMSLLLALIVVVAVFNIISALSMMVSEKQGEVAILQTLGFTPSKIAQVFMVQGLYNGLVGTFIGSVCGLLLAANINEVLSLIGLSLLGGMELPVKFDSVSLSFIIFTSLLLSFLATLYPAKKAAKVMPAEVLRYE</sequence>
<dbReference type="Pfam" id="PF02687">
    <property type="entry name" value="FtsX"/>
    <property type="match status" value="1"/>
</dbReference>
<keyword evidence="3" id="KW-0813">Transport</keyword>
<evidence type="ECO:0000256" key="2">
    <source>
        <dbReference type="ARBA" id="ARBA00005236"/>
    </source>
</evidence>
<keyword evidence="4" id="KW-1003">Cell membrane</keyword>
<dbReference type="GO" id="GO:0044874">
    <property type="term" value="P:lipoprotein localization to outer membrane"/>
    <property type="evidence" value="ECO:0007669"/>
    <property type="project" value="TreeGrafter"/>
</dbReference>
<evidence type="ECO:0000313" key="12">
    <source>
        <dbReference type="Proteomes" id="UP000033434"/>
    </source>
</evidence>
<reference evidence="11 12" key="1">
    <citation type="journal article" date="2015" name="BMC Genomics">
        <title>Genome mining reveals unlocked bioactive potential of marine Gram-negative bacteria.</title>
        <authorList>
            <person name="Machado H."/>
            <person name="Sonnenschein E.C."/>
            <person name="Melchiorsen J."/>
            <person name="Gram L."/>
        </authorList>
    </citation>
    <scope>NUCLEOTIDE SEQUENCE [LARGE SCALE GENOMIC DNA]</scope>
    <source>
        <strain evidence="11 12">S4054</strain>
    </source>
</reference>
<accession>A0A0F6AE43</accession>
<dbReference type="Proteomes" id="UP000033434">
    <property type="component" value="Unassembled WGS sequence"/>
</dbReference>